<dbReference type="PROSITE" id="PS00036">
    <property type="entry name" value="BZIP_BASIC"/>
    <property type="match status" value="1"/>
</dbReference>
<dbReference type="PROSITE" id="PS50217">
    <property type="entry name" value="BZIP"/>
    <property type="match status" value="1"/>
</dbReference>
<gene>
    <name evidence="9" type="ORF">WJX84_007826</name>
</gene>
<keyword evidence="3" id="KW-0805">Transcription regulation</keyword>
<evidence type="ECO:0000259" key="8">
    <source>
        <dbReference type="PROSITE" id="PS50217"/>
    </source>
</evidence>
<keyword evidence="6" id="KW-0539">Nucleus</keyword>
<evidence type="ECO:0000256" key="2">
    <source>
        <dbReference type="ARBA" id="ARBA00007163"/>
    </source>
</evidence>
<evidence type="ECO:0000256" key="1">
    <source>
        <dbReference type="ARBA" id="ARBA00004123"/>
    </source>
</evidence>
<comment type="similarity">
    <text evidence="2">Belongs to the bZIP family.</text>
</comment>
<dbReference type="Pfam" id="PF00170">
    <property type="entry name" value="bZIP_1"/>
    <property type="match status" value="1"/>
</dbReference>
<evidence type="ECO:0000313" key="9">
    <source>
        <dbReference type="EMBL" id="KAK9865980.1"/>
    </source>
</evidence>
<keyword evidence="5" id="KW-0804">Transcription</keyword>
<dbReference type="InterPro" id="IPR046347">
    <property type="entry name" value="bZIP_sf"/>
</dbReference>
<dbReference type="SUPFAM" id="SSF57959">
    <property type="entry name" value="Leucine zipper domain"/>
    <property type="match status" value="1"/>
</dbReference>
<evidence type="ECO:0000256" key="6">
    <source>
        <dbReference type="ARBA" id="ARBA00023242"/>
    </source>
</evidence>
<accession>A0AAW1TAJ2</accession>
<dbReference type="GO" id="GO:0045944">
    <property type="term" value="P:positive regulation of transcription by RNA polymerase II"/>
    <property type="evidence" value="ECO:0007669"/>
    <property type="project" value="InterPro"/>
</dbReference>
<evidence type="ECO:0000256" key="7">
    <source>
        <dbReference type="SAM" id="MobiDB-lite"/>
    </source>
</evidence>
<dbReference type="GO" id="GO:0000981">
    <property type="term" value="F:DNA-binding transcription factor activity, RNA polymerase II-specific"/>
    <property type="evidence" value="ECO:0007669"/>
    <property type="project" value="InterPro"/>
</dbReference>
<dbReference type="PANTHER" id="PTHR46714:SF6">
    <property type="entry name" value="TRANSCRIPTIONAL ACTIVATOR HAC1"/>
    <property type="match status" value="1"/>
</dbReference>
<comment type="caution">
    <text evidence="9">The sequence shown here is derived from an EMBL/GenBank/DDBJ whole genome shotgun (WGS) entry which is preliminary data.</text>
</comment>
<dbReference type="GO" id="GO:0005634">
    <property type="term" value="C:nucleus"/>
    <property type="evidence" value="ECO:0007669"/>
    <property type="project" value="UniProtKB-SubCell"/>
</dbReference>
<evidence type="ECO:0000313" key="10">
    <source>
        <dbReference type="Proteomes" id="UP001485043"/>
    </source>
</evidence>
<comment type="subcellular location">
    <subcellularLocation>
        <location evidence="1">Nucleus</location>
    </subcellularLocation>
</comment>
<evidence type="ECO:0000256" key="5">
    <source>
        <dbReference type="ARBA" id="ARBA00023163"/>
    </source>
</evidence>
<dbReference type="GO" id="GO:0003677">
    <property type="term" value="F:DNA binding"/>
    <property type="evidence" value="ECO:0007669"/>
    <property type="project" value="UniProtKB-KW"/>
</dbReference>
<proteinExistence type="inferred from homology"/>
<feature type="domain" description="BZIP" evidence="8">
    <location>
        <begin position="169"/>
        <end position="232"/>
    </location>
</feature>
<protein>
    <recommendedName>
        <fullName evidence="8">BZIP domain-containing protein</fullName>
    </recommendedName>
</protein>
<name>A0AAW1TAJ2_9CHLO</name>
<reference evidence="9 10" key="1">
    <citation type="journal article" date="2024" name="Nat. Commun.">
        <title>Phylogenomics reveals the evolutionary origins of lichenization in chlorophyte algae.</title>
        <authorList>
            <person name="Puginier C."/>
            <person name="Libourel C."/>
            <person name="Otte J."/>
            <person name="Skaloud P."/>
            <person name="Haon M."/>
            <person name="Grisel S."/>
            <person name="Petersen M."/>
            <person name="Berrin J.G."/>
            <person name="Delaux P.M."/>
            <person name="Dal Grande F."/>
            <person name="Keller J."/>
        </authorList>
    </citation>
    <scope>NUCLEOTIDE SEQUENCE [LARGE SCALE GENOMIC DNA]</scope>
    <source>
        <strain evidence="9 10">SAG 2523</strain>
    </source>
</reference>
<dbReference type="SMART" id="SM00338">
    <property type="entry name" value="BRLZ"/>
    <property type="match status" value="1"/>
</dbReference>
<keyword evidence="10" id="KW-1185">Reference proteome</keyword>
<dbReference type="EMBL" id="JALJOV010000200">
    <property type="protein sequence ID" value="KAK9865980.1"/>
    <property type="molecule type" value="Genomic_DNA"/>
</dbReference>
<dbReference type="Proteomes" id="UP001485043">
    <property type="component" value="Unassembled WGS sequence"/>
</dbReference>
<dbReference type="Gene3D" id="1.20.5.490">
    <property type="entry name" value="Single helix bin"/>
    <property type="match status" value="1"/>
</dbReference>
<dbReference type="AlphaFoldDB" id="A0AAW1TAJ2"/>
<dbReference type="InterPro" id="IPR044280">
    <property type="entry name" value="Hac1/HY5"/>
</dbReference>
<dbReference type="PANTHER" id="PTHR46714">
    <property type="entry name" value="TRANSCRIPTIONAL ACTIVATOR HAC1"/>
    <property type="match status" value="1"/>
</dbReference>
<dbReference type="InterPro" id="IPR004827">
    <property type="entry name" value="bZIP"/>
</dbReference>
<keyword evidence="4" id="KW-0238">DNA-binding</keyword>
<evidence type="ECO:0000256" key="4">
    <source>
        <dbReference type="ARBA" id="ARBA00023125"/>
    </source>
</evidence>
<organism evidence="9 10">
    <name type="scientific">Apatococcus fuscideae</name>
    <dbReference type="NCBI Taxonomy" id="2026836"/>
    <lineage>
        <taxon>Eukaryota</taxon>
        <taxon>Viridiplantae</taxon>
        <taxon>Chlorophyta</taxon>
        <taxon>core chlorophytes</taxon>
        <taxon>Trebouxiophyceae</taxon>
        <taxon>Chlorellales</taxon>
        <taxon>Chlorellaceae</taxon>
        <taxon>Apatococcus</taxon>
    </lineage>
</organism>
<feature type="compositionally biased region" description="Basic and acidic residues" evidence="7">
    <location>
        <begin position="155"/>
        <end position="170"/>
    </location>
</feature>
<feature type="region of interest" description="Disordered" evidence="7">
    <location>
        <begin position="21"/>
        <end position="200"/>
    </location>
</feature>
<feature type="compositionally biased region" description="Basic and acidic residues" evidence="7">
    <location>
        <begin position="101"/>
        <end position="118"/>
    </location>
</feature>
<evidence type="ECO:0000256" key="3">
    <source>
        <dbReference type="ARBA" id="ARBA00023015"/>
    </source>
</evidence>
<dbReference type="CDD" id="cd14704">
    <property type="entry name" value="bZIP_HY5-like"/>
    <property type="match status" value="1"/>
</dbReference>
<sequence>MYAKQTSGGDAVVPTLNSSAVYSNGFHQPSGPPQPAGPPLFSGPSAFSAPGKFPHFEQSGFPSTLPLDAYPPNMSAYDKHLVPQMPPVQGRRPGLTSSQHSELEAARRRAQKAAEGKRANATAAARRAKRRAANMSRAAEREDSGPSESQAANSDDDKPHVPLKDDEKEAKRLKRLLRNRVSAQQARERKKSYVSSLEDRAKDLETQISNFEQKVNKLEKENGMLRNVIKNIQPAGRASAQASPDQ</sequence>